<comment type="caution">
    <text evidence="5">The sequence shown here is derived from an EMBL/GenBank/DDBJ whole genome shotgun (WGS) entry which is preliminary data.</text>
</comment>
<keyword evidence="1 3" id="KW-0853">WD repeat</keyword>
<dbReference type="Gene3D" id="2.130.10.10">
    <property type="entry name" value="YVTN repeat-like/Quinoprotein amine dehydrogenase"/>
    <property type="match status" value="2"/>
</dbReference>
<proteinExistence type="predicted"/>
<evidence type="ECO:0000256" key="3">
    <source>
        <dbReference type="PROSITE-ProRule" id="PRU00221"/>
    </source>
</evidence>
<dbReference type="InterPro" id="IPR015943">
    <property type="entry name" value="WD40/YVTN_repeat-like_dom_sf"/>
</dbReference>
<dbReference type="SUPFAM" id="SSF50978">
    <property type="entry name" value="WD40 repeat-like"/>
    <property type="match status" value="1"/>
</dbReference>
<protein>
    <recommendedName>
        <fullName evidence="7">WD40 repeat-like protein</fullName>
    </recommendedName>
</protein>
<feature type="repeat" description="WD" evidence="3">
    <location>
        <begin position="207"/>
        <end position="248"/>
    </location>
</feature>
<dbReference type="PANTHER" id="PTHR22847">
    <property type="entry name" value="WD40 REPEAT PROTEIN"/>
    <property type="match status" value="1"/>
</dbReference>
<accession>A0A8H7EPU2</accession>
<dbReference type="InterPro" id="IPR036322">
    <property type="entry name" value="WD40_repeat_dom_sf"/>
</dbReference>
<dbReference type="OrthoDB" id="6262491at2759"/>
<feature type="repeat" description="WD" evidence="3">
    <location>
        <begin position="291"/>
        <end position="332"/>
    </location>
</feature>
<evidence type="ECO:0000313" key="5">
    <source>
        <dbReference type="EMBL" id="KAF7726756.1"/>
    </source>
</evidence>
<evidence type="ECO:0008006" key="7">
    <source>
        <dbReference type="Google" id="ProtNLM"/>
    </source>
</evidence>
<dbReference type="EMBL" id="JABAYA010000072">
    <property type="protein sequence ID" value="KAF7726756.1"/>
    <property type="molecule type" value="Genomic_DNA"/>
</dbReference>
<dbReference type="InterPro" id="IPR019775">
    <property type="entry name" value="WD40_repeat_CS"/>
</dbReference>
<evidence type="ECO:0000256" key="4">
    <source>
        <dbReference type="SAM" id="Coils"/>
    </source>
</evidence>
<dbReference type="PROSITE" id="PS00678">
    <property type="entry name" value="WD_REPEATS_1"/>
    <property type="match status" value="1"/>
</dbReference>
<feature type="repeat" description="WD" evidence="3">
    <location>
        <begin position="164"/>
        <end position="205"/>
    </location>
</feature>
<dbReference type="AlphaFoldDB" id="A0A8H7EPU2"/>
<keyword evidence="4" id="KW-0175">Coiled coil</keyword>
<dbReference type="SMART" id="SM00320">
    <property type="entry name" value="WD40"/>
    <property type="match status" value="6"/>
</dbReference>
<reference evidence="5" key="1">
    <citation type="submission" date="2020-01" db="EMBL/GenBank/DDBJ databases">
        <title>Genome Sequencing of Three Apophysomyces-Like Fungal Strains Confirms a Novel Fungal Genus in the Mucoromycota with divergent Burkholderia-like Endosymbiotic Bacteria.</title>
        <authorList>
            <person name="Stajich J.E."/>
            <person name="Macias A.M."/>
            <person name="Carter-House D."/>
            <person name="Lovett B."/>
            <person name="Kasson L.R."/>
            <person name="Berry K."/>
            <person name="Grigoriev I."/>
            <person name="Chang Y."/>
            <person name="Spatafora J."/>
            <person name="Kasson M.T."/>
        </authorList>
    </citation>
    <scope>NUCLEOTIDE SEQUENCE</scope>
    <source>
        <strain evidence="5">NRRL A-21654</strain>
    </source>
</reference>
<dbReference type="CDD" id="cd00200">
    <property type="entry name" value="WD40"/>
    <property type="match status" value="1"/>
</dbReference>
<dbReference type="Proteomes" id="UP000605846">
    <property type="component" value="Unassembled WGS sequence"/>
</dbReference>
<dbReference type="InterPro" id="IPR020472">
    <property type="entry name" value="WD40_PAC1"/>
</dbReference>
<keyword evidence="2" id="KW-0677">Repeat</keyword>
<name>A0A8H7EPU2_9FUNG</name>
<feature type="coiled-coil region" evidence="4">
    <location>
        <begin position="56"/>
        <end position="83"/>
    </location>
</feature>
<evidence type="ECO:0000313" key="6">
    <source>
        <dbReference type="Proteomes" id="UP000605846"/>
    </source>
</evidence>
<dbReference type="Pfam" id="PF00400">
    <property type="entry name" value="WD40"/>
    <property type="match status" value="3"/>
</dbReference>
<dbReference type="PRINTS" id="PR00320">
    <property type="entry name" value="GPROTEINBRPT"/>
</dbReference>
<dbReference type="InterPro" id="IPR001680">
    <property type="entry name" value="WD40_rpt"/>
</dbReference>
<dbReference type="PROSITE" id="PS50082">
    <property type="entry name" value="WD_REPEATS_2"/>
    <property type="match status" value="4"/>
</dbReference>
<evidence type="ECO:0000256" key="2">
    <source>
        <dbReference type="ARBA" id="ARBA00022737"/>
    </source>
</evidence>
<feature type="repeat" description="WD" evidence="3">
    <location>
        <begin position="485"/>
        <end position="516"/>
    </location>
</feature>
<organism evidence="5 6">
    <name type="scientific">Apophysomyces ossiformis</name>
    <dbReference type="NCBI Taxonomy" id="679940"/>
    <lineage>
        <taxon>Eukaryota</taxon>
        <taxon>Fungi</taxon>
        <taxon>Fungi incertae sedis</taxon>
        <taxon>Mucoromycota</taxon>
        <taxon>Mucoromycotina</taxon>
        <taxon>Mucoromycetes</taxon>
        <taxon>Mucorales</taxon>
        <taxon>Mucorineae</taxon>
        <taxon>Mucoraceae</taxon>
        <taxon>Apophysomyces</taxon>
    </lineage>
</organism>
<evidence type="ECO:0000256" key="1">
    <source>
        <dbReference type="ARBA" id="ARBA00022574"/>
    </source>
</evidence>
<gene>
    <name evidence="5" type="ORF">EC973_008444</name>
</gene>
<dbReference type="PROSITE" id="PS50294">
    <property type="entry name" value="WD_REPEATS_REGION"/>
    <property type="match status" value="3"/>
</dbReference>
<sequence length="529" mass="58321">MRSRSTKWSITFPPFSLSTLMDALPNQRQSSSAKGSLGALKSTSSSLAGVNRDQQVEKLLKEVKHLKQKVDILDKENAALKKSIYDLSARYAASISQGGLTYRPGPFVIDTDAQPGGKAMTSTAQEMITKAVQEAGGDVDAFRSSKVYPHDSRDGKAFQLRYELKGHTGAVYTVEFSPNGALLASGSFDKTVRIWDTASAQKETMCLKAHTLNVSDLAWTSDSSMLLSGAYDETCKTWDVETGKLVNSYDTEGFVQCVGWDFVDSNVFYYGTSRKVLAMVDVRADDATAIVIRNDAMVNTLYASRDGVHVITGDAQGMLKVWDIRSKQCISSVLNDNGKMPITHIAIGRRRTDASRRAIDDYDEPRYMAVNSYDNLMRVYDRGMDPPKSDLRLVHALKGFKNKNWPIKASFYCGSGYNSSILSRPTTTPTEIYSNADLVPSPGEYLAEFAELKEEKSVLLATGSADPYAYLYNVGEDSAELMQRLEGHTDRVYAVNFHPTEPILASCSADFTVKIWGPSPSRGKKKTIL</sequence>
<dbReference type="GO" id="GO:1990234">
    <property type="term" value="C:transferase complex"/>
    <property type="evidence" value="ECO:0007669"/>
    <property type="project" value="UniProtKB-ARBA"/>
</dbReference>
<dbReference type="PANTHER" id="PTHR22847:SF637">
    <property type="entry name" value="WD REPEAT DOMAIN 5B"/>
    <property type="match status" value="1"/>
</dbReference>
<keyword evidence="6" id="KW-1185">Reference proteome</keyword>